<organism evidence="4 5">
    <name type="scientific">Kazachstania africana (strain ATCC 22294 / BCRC 22015 / CBS 2517 / CECT 1963 / NBRC 1671 / NRRL Y-8276)</name>
    <name type="common">Yeast</name>
    <name type="synonym">Kluyveromyces africanus</name>
    <dbReference type="NCBI Taxonomy" id="1071382"/>
    <lineage>
        <taxon>Eukaryota</taxon>
        <taxon>Fungi</taxon>
        <taxon>Dikarya</taxon>
        <taxon>Ascomycota</taxon>
        <taxon>Saccharomycotina</taxon>
        <taxon>Saccharomycetes</taxon>
        <taxon>Saccharomycetales</taxon>
        <taxon>Saccharomycetaceae</taxon>
        <taxon>Kazachstania</taxon>
    </lineage>
</organism>
<dbReference type="AlphaFoldDB" id="H2APG8"/>
<reference evidence="4 5" key="1">
    <citation type="journal article" date="2011" name="Proc. Natl. Acad. Sci. U.S.A.">
        <title>Evolutionary erosion of yeast sex chromosomes by mating-type switching accidents.</title>
        <authorList>
            <person name="Gordon J.L."/>
            <person name="Armisen D."/>
            <person name="Proux-Wera E."/>
            <person name="Oheigeartaigh S.S."/>
            <person name="Byrne K.P."/>
            <person name="Wolfe K.H."/>
        </authorList>
    </citation>
    <scope>NUCLEOTIDE SEQUENCE [LARGE SCALE GENOMIC DNA]</scope>
    <source>
        <strain evidence="5">ATCC 22294 / BCRC 22015 / CBS 2517 / CECT 1963 / NBRC 1671 / NRRL Y-8276</strain>
    </source>
</reference>
<dbReference type="Proteomes" id="UP000005220">
    <property type="component" value="Chromosome 1"/>
</dbReference>
<dbReference type="FunCoup" id="H2APG8">
    <property type="interactions" value="34"/>
</dbReference>
<sequence length="487" mass="56867">MIRTVEHLGVNLNQCHGGVPIVRFASRRFVSSGKDKGFNSSTNETHTSKSRSGQGHSGESTATLLKKRSQGRKRSLIVPKVQNTDYISREELELEELFCGYRPLFLGNSPFIKPRYNPNNRSPSLPTLLVKLRLMDVLNMGSNSSSEKFDFNKIFQSQTEDDFMSDADKDRSPIFPWEVSVSGLNFQDEGFKNLPPKIVTSLNPFKPIARPKLESLPPANLYKSTKIRYHSPNINDRTDMVDLFDIHTLRNKRLETRGKYPIQSTSLQDKYYLEAKQKYEEEIRFLARRNTFIIEDQLKLKNDINNLSAFISERFHELTKLTINDDFKERPLPLFIYFQSTIVSRRAYKRFLRKTIETHIDPILFTVKSAFESHSKAKKFQTQVELNIRRMIDNLTRQTPHISFTDGQKAVDSVIVSSPVPSFKRIFWIKPNKRSRVFWGENIDRNYPVQFEGKYVTTRNGIKYMKYPINLNWRTLGEVFDEWNHRN</sequence>
<name>H2APG8_KAZAF</name>
<evidence type="ECO:0000313" key="5">
    <source>
        <dbReference type="Proteomes" id="UP000005220"/>
    </source>
</evidence>
<keyword evidence="2" id="KW-0496">Mitochondrion</keyword>
<dbReference type="EMBL" id="HE650821">
    <property type="protein sequence ID" value="CCF56268.1"/>
    <property type="molecule type" value="Genomic_DNA"/>
</dbReference>
<dbReference type="InterPro" id="IPR014804">
    <property type="entry name" value="Pet20-like"/>
</dbReference>
<dbReference type="RefSeq" id="XP_003955403.1">
    <property type="nucleotide sequence ID" value="XM_003955354.1"/>
</dbReference>
<evidence type="ECO:0000256" key="1">
    <source>
        <dbReference type="ARBA" id="ARBA00004173"/>
    </source>
</evidence>
<dbReference type="GO" id="GO:0005739">
    <property type="term" value="C:mitochondrion"/>
    <property type="evidence" value="ECO:0007669"/>
    <property type="project" value="UniProtKB-SubCell"/>
</dbReference>
<dbReference type="InParanoid" id="H2APG8"/>
<dbReference type="KEGG" id="kaf:KAFR_0A08340"/>
<comment type="subcellular location">
    <subcellularLocation>
        <location evidence="1">Mitochondrion</location>
    </subcellularLocation>
</comment>
<feature type="region of interest" description="Disordered" evidence="3">
    <location>
        <begin position="33"/>
        <end position="70"/>
    </location>
</feature>
<dbReference type="GeneID" id="13886199"/>
<proteinExistence type="predicted"/>
<gene>
    <name evidence="4" type="primary">KAFR0A08340</name>
    <name evidence="4" type="ORF">KAFR_0A08340</name>
</gene>
<dbReference type="HOGENOM" id="CLU_555750_0_0_1"/>
<dbReference type="Pfam" id="PF08692">
    <property type="entry name" value="Pet20"/>
    <property type="match status" value="1"/>
</dbReference>
<dbReference type="OrthoDB" id="4070119at2759"/>
<evidence type="ECO:0000256" key="2">
    <source>
        <dbReference type="ARBA" id="ARBA00023128"/>
    </source>
</evidence>
<keyword evidence="5" id="KW-1185">Reference proteome</keyword>
<evidence type="ECO:0000313" key="4">
    <source>
        <dbReference type="EMBL" id="CCF56268.1"/>
    </source>
</evidence>
<accession>H2APG8</accession>
<protein>
    <submittedName>
        <fullName evidence="4">Uncharacterized protein</fullName>
    </submittedName>
</protein>
<evidence type="ECO:0000256" key="3">
    <source>
        <dbReference type="SAM" id="MobiDB-lite"/>
    </source>
</evidence>
<feature type="compositionally biased region" description="Polar residues" evidence="3">
    <location>
        <begin position="38"/>
        <end position="63"/>
    </location>
</feature>
<dbReference type="eggNOG" id="ENOG502R6CM">
    <property type="taxonomic scope" value="Eukaryota"/>
</dbReference>